<gene>
    <name evidence="3" type="ORF">FQY79_06180</name>
</gene>
<evidence type="ECO:0000256" key="1">
    <source>
        <dbReference type="SAM" id="SignalP"/>
    </source>
</evidence>
<name>A0A5C5U379_9GAMM</name>
<accession>A0A5C5U379</accession>
<dbReference type="OrthoDB" id="5976095at2"/>
<keyword evidence="4" id="KW-1185">Reference proteome</keyword>
<dbReference type="Pfam" id="PF14467">
    <property type="entry name" value="DUF4426"/>
    <property type="match status" value="1"/>
</dbReference>
<evidence type="ECO:0000313" key="4">
    <source>
        <dbReference type="Proteomes" id="UP000315949"/>
    </source>
</evidence>
<reference evidence="3 4" key="1">
    <citation type="submission" date="2019-07" db="EMBL/GenBank/DDBJ databases">
        <title>Luteimonas sp. YD-1 nov., isolated from acidic soil.</title>
        <authorList>
            <person name="Zhou J."/>
        </authorList>
    </citation>
    <scope>NUCLEOTIDE SEQUENCE [LARGE SCALE GENOMIC DNA]</scope>
    <source>
        <strain evidence="3 4">YD-1</strain>
    </source>
</reference>
<protein>
    <submittedName>
        <fullName evidence="3">DUF4426 domain-containing protein</fullName>
    </submittedName>
</protein>
<feature type="signal peptide" evidence="1">
    <location>
        <begin position="1"/>
        <end position="25"/>
    </location>
</feature>
<dbReference type="PROSITE" id="PS51318">
    <property type="entry name" value="TAT"/>
    <property type="match status" value="1"/>
</dbReference>
<dbReference type="EMBL" id="VOHE01000002">
    <property type="protein sequence ID" value="TWT20881.1"/>
    <property type="molecule type" value="Genomic_DNA"/>
</dbReference>
<evidence type="ECO:0000259" key="2">
    <source>
        <dbReference type="Pfam" id="PF14467"/>
    </source>
</evidence>
<feature type="domain" description="DUF4426" evidence="2">
    <location>
        <begin position="48"/>
        <end position="164"/>
    </location>
</feature>
<sequence>MTEHPTRMRRIAIAAAAMAALAACGADPSARADLAAAAQAARLPAELRVGEVTVRASLAPTASLPPEVARRYGVEPARDVQLLLVGVRRGPVHEETSVPAQVSARARDLRGVWQDVPMHEVRSEDFIDYVGTARVPPPDTLAFEVTVHPEGAPAPGVLRFSRDLLPP</sequence>
<evidence type="ECO:0000313" key="3">
    <source>
        <dbReference type="EMBL" id="TWT20881.1"/>
    </source>
</evidence>
<feature type="chain" id="PRO_5023138961" evidence="1">
    <location>
        <begin position="26"/>
        <end position="167"/>
    </location>
</feature>
<dbReference type="PROSITE" id="PS51257">
    <property type="entry name" value="PROKAR_LIPOPROTEIN"/>
    <property type="match status" value="1"/>
</dbReference>
<dbReference type="Gene3D" id="2.60.40.3340">
    <property type="entry name" value="Domain of unknown function DUF4426"/>
    <property type="match status" value="1"/>
</dbReference>
<dbReference type="InterPro" id="IPR025218">
    <property type="entry name" value="DUF4426"/>
</dbReference>
<comment type="caution">
    <text evidence="3">The sequence shown here is derived from an EMBL/GenBank/DDBJ whole genome shotgun (WGS) entry which is preliminary data.</text>
</comment>
<keyword evidence="1" id="KW-0732">Signal</keyword>
<dbReference type="InterPro" id="IPR006311">
    <property type="entry name" value="TAT_signal"/>
</dbReference>
<organism evidence="3 4">
    <name type="scientific">Luteimonas wenzhouensis</name>
    <dbReference type="NCBI Taxonomy" id="2599615"/>
    <lineage>
        <taxon>Bacteria</taxon>
        <taxon>Pseudomonadati</taxon>
        <taxon>Pseudomonadota</taxon>
        <taxon>Gammaproteobacteria</taxon>
        <taxon>Lysobacterales</taxon>
        <taxon>Lysobacteraceae</taxon>
        <taxon>Luteimonas</taxon>
    </lineage>
</organism>
<dbReference type="Proteomes" id="UP000315949">
    <property type="component" value="Unassembled WGS sequence"/>
</dbReference>
<proteinExistence type="predicted"/>
<dbReference type="AlphaFoldDB" id="A0A5C5U379"/>